<dbReference type="GO" id="GO:0006493">
    <property type="term" value="P:protein O-linked glycosylation"/>
    <property type="evidence" value="ECO:0007669"/>
    <property type="project" value="TreeGrafter"/>
</dbReference>
<feature type="transmembrane region" description="Helical" evidence="11">
    <location>
        <begin position="420"/>
        <end position="439"/>
    </location>
</feature>
<dbReference type="OrthoDB" id="2139606at2759"/>
<keyword evidence="5 11" id="KW-0812">Transmembrane</keyword>
<evidence type="ECO:0000256" key="10">
    <source>
        <dbReference type="ARBA" id="ARBA00023180"/>
    </source>
</evidence>
<sequence length="440" mass="50564">MFRAFVCRVLGTKKLLPVLGILCLVVVVFDFIMLTRVKEFYLSRTYRKIETASHTFSTADGVNNRTQMTQITQFADDFNRTNSFKTLPETENNYANLSKYTSKGSNNASTFENFNQNYYKTVTALPVTSVEPGRPESCTDCFKHEFSLTIDNEEVCKIRPGNTKQEITILILIFTSHARRGQRDAIRQTWLTHAKNNTANIRYVFLLGISNQTNLNQAVLEENKLHADLIQENFTDSYLNLTYKTMMGFKWALTHCAHAKFVLKTDDDMYVNIPVLINLTRTNAEHLQTAVGGSCFVLDQQPIRDKYSKWYASYTSYPQELYPGFCSGTGYITSIAVVKHVFDISKNVPFFHLEDIYVSLCLKQLGYHLLPLYGFHNHRVRIDFCHYKSAFVVTSHELSPDLLRSVWTGTCKPYNLQMRIMGFVVAMTFFIILCLCSMVQ</sequence>
<dbReference type="GO" id="GO:0016758">
    <property type="term" value="F:hexosyltransferase activity"/>
    <property type="evidence" value="ECO:0007669"/>
    <property type="project" value="InterPro"/>
</dbReference>
<feature type="transmembrane region" description="Helical" evidence="11">
    <location>
        <begin position="15"/>
        <end position="34"/>
    </location>
</feature>
<evidence type="ECO:0000256" key="5">
    <source>
        <dbReference type="ARBA" id="ARBA00022692"/>
    </source>
</evidence>
<dbReference type="FunFam" id="3.90.550.50:FF:000001">
    <property type="entry name" value="Hexosyltransferase"/>
    <property type="match status" value="1"/>
</dbReference>
<dbReference type="Proteomes" id="UP000242188">
    <property type="component" value="Unassembled WGS sequence"/>
</dbReference>
<keyword evidence="10" id="KW-0325">Glycoprotein</keyword>
<keyword evidence="4 12" id="KW-0808">Transferase</keyword>
<gene>
    <name evidence="12" type="ORF">KP79_PYT22228</name>
</gene>
<keyword evidence="6" id="KW-0735">Signal-anchor</keyword>
<dbReference type="EMBL" id="NEDP02002239">
    <property type="protein sequence ID" value="OWF51503.1"/>
    <property type="molecule type" value="Genomic_DNA"/>
</dbReference>
<evidence type="ECO:0000256" key="7">
    <source>
        <dbReference type="ARBA" id="ARBA00022989"/>
    </source>
</evidence>
<keyword evidence="7 11" id="KW-1133">Transmembrane helix</keyword>
<organism evidence="12 13">
    <name type="scientific">Mizuhopecten yessoensis</name>
    <name type="common">Japanese scallop</name>
    <name type="synonym">Patinopecten yessoensis</name>
    <dbReference type="NCBI Taxonomy" id="6573"/>
    <lineage>
        <taxon>Eukaryota</taxon>
        <taxon>Metazoa</taxon>
        <taxon>Spiralia</taxon>
        <taxon>Lophotrochozoa</taxon>
        <taxon>Mollusca</taxon>
        <taxon>Bivalvia</taxon>
        <taxon>Autobranchia</taxon>
        <taxon>Pteriomorphia</taxon>
        <taxon>Pectinida</taxon>
        <taxon>Pectinoidea</taxon>
        <taxon>Pectinidae</taxon>
        <taxon>Mizuhopecten</taxon>
    </lineage>
</organism>
<dbReference type="Gene3D" id="3.90.550.50">
    <property type="match status" value="1"/>
</dbReference>
<evidence type="ECO:0000313" key="13">
    <source>
        <dbReference type="Proteomes" id="UP000242188"/>
    </source>
</evidence>
<evidence type="ECO:0000256" key="9">
    <source>
        <dbReference type="ARBA" id="ARBA00023136"/>
    </source>
</evidence>
<keyword evidence="9 11" id="KW-0472">Membrane</keyword>
<evidence type="ECO:0000256" key="6">
    <source>
        <dbReference type="ARBA" id="ARBA00022968"/>
    </source>
</evidence>
<dbReference type="InterPro" id="IPR029044">
    <property type="entry name" value="Nucleotide-diphossugar_trans"/>
</dbReference>
<proteinExistence type="inferred from homology"/>
<dbReference type="STRING" id="6573.A0A210QRY0"/>
<evidence type="ECO:0000256" key="2">
    <source>
        <dbReference type="ARBA" id="ARBA00008661"/>
    </source>
</evidence>
<reference evidence="12 13" key="1">
    <citation type="journal article" date="2017" name="Nat. Ecol. Evol.">
        <title>Scallop genome provides insights into evolution of bilaterian karyotype and development.</title>
        <authorList>
            <person name="Wang S."/>
            <person name="Zhang J."/>
            <person name="Jiao W."/>
            <person name="Li J."/>
            <person name="Xun X."/>
            <person name="Sun Y."/>
            <person name="Guo X."/>
            <person name="Huan P."/>
            <person name="Dong B."/>
            <person name="Zhang L."/>
            <person name="Hu X."/>
            <person name="Sun X."/>
            <person name="Wang J."/>
            <person name="Zhao C."/>
            <person name="Wang Y."/>
            <person name="Wang D."/>
            <person name="Huang X."/>
            <person name="Wang R."/>
            <person name="Lv J."/>
            <person name="Li Y."/>
            <person name="Zhang Z."/>
            <person name="Liu B."/>
            <person name="Lu W."/>
            <person name="Hui Y."/>
            <person name="Liang J."/>
            <person name="Zhou Z."/>
            <person name="Hou R."/>
            <person name="Li X."/>
            <person name="Liu Y."/>
            <person name="Li H."/>
            <person name="Ning X."/>
            <person name="Lin Y."/>
            <person name="Zhao L."/>
            <person name="Xing Q."/>
            <person name="Dou J."/>
            <person name="Li Y."/>
            <person name="Mao J."/>
            <person name="Guo H."/>
            <person name="Dou H."/>
            <person name="Li T."/>
            <person name="Mu C."/>
            <person name="Jiang W."/>
            <person name="Fu Q."/>
            <person name="Fu X."/>
            <person name="Miao Y."/>
            <person name="Liu J."/>
            <person name="Yu Q."/>
            <person name="Li R."/>
            <person name="Liao H."/>
            <person name="Li X."/>
            <person name="Kong Y."/>
            <person name="Jiang Z."/>
            <person name="Chourrout D."/>
            <person name="Li R."/>
            <person name="Bao Z."/>
        </authorList>
    </citation>
    <scope>NUCLEOTIDE SEQUENCE [LARGE SCALE GENOMIC DNA]</scope>
    <source>
        <strain evidence="12 13">PY_sf001</strain>
    </source>
</reference>
<dbReference type="PANTHER" id="PTHR11214">
    <property type="entry name" value="BETA-1,3-N-ACETYLGLUCOSAMINYLTRANSFERASE"/>
    <property type="match status" value="1"/>
</dbReference>
<comment type="similarity">
    <text evidence="2 11">Belongs to the glycosyltransferase 31 family.</text>
</comment>
<name>A0A210QRY0_MIZYE</name>
<dbReference type="EC" id="2.4.1.-" evidence="11"/>
<keyword evidence="8 11" id="KW-0333">Golgi apparatus</keyword>
<comment type="subcellular location">
    <subcellularLocation>
        <location evidence="1 11">Golgi apparatus membrane</location>
        <topology evidence="1 11">Single-pass type II membrane protein</topology>
    </subcellularLocation>
</comment>
<evidence type="ECO:0000313" key="12">
    <source>
        <dbReference type="EMBL" id="OWF51503.1"/>
    </source>
</evidence>
<dbReference type="Pfam" id="PF01762">
    <property type="entry name" value="Galactosyl_T"/>
    <property type="match status" value="1"/>
</dbReference>
<evidence type="ECO:0000256" key="11">
    <source>
        <dbReference type="RuleBase" id="RU363063"/>
    </source>
</evidence>
<comment type="caution">
    <text evidence="12">The sequence shown here is derived from an EMBL/GenBank/DDBJ whole genome shotgun (WGS) entry which is preliminary data.</text>
</comment>
<keyword evidence="3 11" id="KW-0328">Glycosyltransferase</keyword>
<keyword evidence="13" id="KW-1185">Reference proteome</keyword>
<protein>
    <recommendedName>
        <fullName evidence="11">Hexosyltransferase</fullName>
        <ecNumber evidence="11">2.4.1.-</ecNumber>
    </recommendedName>
</protein>
<accession>A0A210QRY0</accession>
<dbReference type="InterPro" id="IPR002659">
    <property type="entry name" value="Glyco_trans_31"/>
</dbReference>
<dbReference type="PANTHER" id="PTHR11214:SF314">
    <property type="entry name" value="HEXOSYLTRANSFERASE"/>
    <property type="match status" value="1"/>
</dbReference>
<dbReference type="GO" id="GO:0000139">
    <property type="term" value="C:Golgi membrane"/>
    <property type="evidence" value="ECO:0007669"/>
    <property type="project" value="UniProtKB-SubCell"/>
</dbReference>
<dbReference type="AlphaFoldDB" id="A0A210QRY0"/>
<dbReference type="SUPFAM" id="SSF53448">
    <property type="entry name" value="Nucleotide-diphospho-sugar transferases"/>
    <property type="match status" value="1"/>
</dbReference>
<evidence type="ECO:0000256" key="4">
    <source>
        <dbReference type="ARBA" id="ARBA00022679"/>
    </source>
</evidence>
<comment type="caution">
    <text evidence="11">Lacks conserved residue(s) required for the propagation of feature annotation.</text>
</comment>
<evidence type="ECO:0000256" key="8">
    <source>
        <dbReference type="ARBA" id="ARBA00023034"/>
    </source>
</evidence>
<evidence type="ECO:0000256" key="3">
    <source>
        <dbReference type="ARBA" id="ARBA00022676"/>
    </source>
</evidence>
<evidence type="ECO:0000256" key="1">
    <source>
        <dbReference type="ARBA" id="ARBA00004323"/>
    </source>
</evidence>